<evidence type="ECO:0000256" key="1">
    <source>
        <dbReference type="ARBA" id="ARBA00004651"/>
    </source>
</evidence>
<keyword evidence="3" id="KW-0997">Cell inner membrane</keyword>
<evidence type="ECO:0000256" key="4">
    <source>
        <dbReference type="ARBA" id="ARBA00022692"/>
    </source>
</evidence>
<evidence type="ECO:0000256" key="5">
    <source>
        <dbReference type="ARBA" id="ARBA00022989"/>
    </source>
</evidence>
<feature type="transmembrane region" description="Helical" evidence="7">
    <location>
        <begin position="82"/>
        <end position="107"/>
    </location>
</feature>
<evidence type="ECO:0000256" key="8">
    <source>
        <dbReference type="SAM" id="MobiDB-lite"/>
    </source>
</evidence>
<dbReference type="GO" id="GO:0005886">
    <property type="term" value="C:plasma membrane"/>
    <property type="evidence" value="ECO:0007669"/>
    <property type="project" value="UniProtKB-SubCell"/>
</dbReference>
<protein>
    <recommendedName>
        <fullName evidence="7">UPF0761 membrane protein EV686_102555</fullName>
    </recommendedName>
</protein>
<gene>
    <name evidence="9" type="ORF">EV686_102555</name>
</gene>
<organism evidence="9 10">
    <name type="scientific">Paracandidimonas soli</name>
    <dbReference type="NCBI Taxonomy" id="1917182"/>
    <lineage>
        <taxon>Bacteria</taxon>
        <taxon>Pseudomonadati</taxon>
        <taxon>Pseudomonadota</taxon>
        <taxon>Betaproteobacteria</taxon>
        <taxon>Burkholderiales</taxon>
        <taxon>Alcaligenaceae</taxon>
        <taxon>Paracandidimonas</taxon>
    </lineage>
</organism>
<feature type="transmembrane region" description="Helical" evidence="7">
    <location>
        <begin position="221"/>
        <end position="244"/>
    </location>
</feature>
<dbReference type="EMBL" id="SMBX01000002">
    <property type="protein sequence ID" value="TCV01841.1"/>
    <property type="molecule type" value="Genomic_DNA"/>
</dbReference>
<proteinExistence type="inferred from homology"/>
<feature type="compositionally biased region" description="Basic and acidic residues" evidence="8">
    <location>
        <begin position="34"/>
        <end position="44"/>
    </location>
</feature>
<keyword evidence="6 7" id="KW-0472">Membrane</keyword>
<name>A0A4R3VCI0_9BURK</name>
<dbReference type="InterPro" id="IPR017039">
    <property type="entry name" value="Virul_fac_BrkB"/>
</dbReference>
<comment type="subcellular location">
    <subcellularLocation>
        <location evidence="1 7">Cell membrane</location>
        <topology evidence="1 7">Multi-pass membrane protein</topology>
    </subcellularLocation>
</comment>
<evidence type="ECO:0000256" key="3">
    <source>
        <dbReference type="ARBA" id="ARBA00022519"/>
    </source>
</evidence>
<comment type="similarity">
    <text evidence="7">Belongs to the UPF0761 family.</text>
</comment>
<evidence type="ECO:0000313" key="10">
    <source>
        <dbReference type="Proteomes" id="UP000294692"/>
    </source>
</evidence>
<dbReference type="InterPro" id="IPR023679">
    <property type="entry name" value="UPF0761_bac"/>
</dbReference>
<dbReference type="Proteomes" id="UP000294692">
    <property type="component" value="Unassembled WGS sequence"/>
</dbReference>
<keyword evidence="5 7" id="KW-1133">Transmembrane helix</keyword>
<comment type="caution">
    <text evidence="7">Lacks conserved residue(s) required for the propagation of feature annotation.</text>
</comment>
<keyword evidence="4 7" id="KW-0812">Transmembrane</keyword>
<dbReference type="PANTHER" id="PTHR30213:SF0">
    <property type="entry name" value="UPF0761 MEMBRANE PROTEIN YIHY"/>
    <property type="match status" value="1"/>
</dbReference>
<feature type="transmembrane region" description="Helical" evidence="7">
    <location>
        <begin position="145"/>
        <end position="164"/>
    </location>
</feature>
<evidence type="ECO:0000256" key="6">
    <source>
        <dbReference type="ARBA" id="ARBA00023136"/>
    </source>
</evidence>
<dbReference type="PANTHER" id="PTHR30213">
    <property type="entry name" value="INNER MEMBRANE PROTEIN YHJD"/>
    <property type="match status" value="1"/>
</dbReference>
<dbReference type="HAMAP" id="MF_00672">
    <property type="entry name" value="UPF0761"/>
    <property type="match status" value="1"/>
</dbReference>
<dbReference type="AlphaFoldDB" id="A0A4R3VCI0"/>
<dbReference type="NCBIfam" id="TIGR00765">
    <property type="entry name" value="yihY_not_rbn"/>
    <property type="match status" value="1"/>
</dbReference>
<accession>A0A4R3VCI0</accession>
<evidence type="ECO:0000256" key="2">
    <source>
        <dbReference type="ARBA" id="ARBA00022475"/>
    </source>
</evidence>
<keyword evidence="10" id="KW-1185">Reference proteome</keyword>
<evidence type="ECO:0000256" key="7">
    <source>
        <dbReference type="HAMAP-Rule" id="MF_00672"/>
    </source>
</evidence>
<evidence type="ECO:0000313" key="9">
    <source>
        <dbReference type="EMBL" id="TCV01841.1"/>
    </source>
</evidence>
<feature type="transmembrane region" description="Helical" evidence="7">
    <location>
        <begin position="185"/>
        <end position="209"/>
    </location>
</feature>
<feature type="region of interest" description="Disordered" evidence="8">
    <location>
        <begin position="23"/>
        <end position="44"/>
    </location>
</feature>
<reference evidence="9 10" key="1">
    <citation type="submission" date="2019-03" db="EMBL/GenBank/DDBJ databases">
        <title>Genomic Encyclopedia of Type Strains, Phase IV (KMG-IV): sequencing the most valuable type-strain genomes for metagenomic binning, comparative biology and taxonomic classification.</title>
        <authorList>
            <person name="Goeker M."/>
        </authorList>
    </citation>
    <scope>NUCLEOTIDE SEQUENCE [LARGE SCALE GENOMIC DNA]</scope>
    <source>
        <strain evidence="9 10">DSM 100048</strain>
    </source>
</reference>
<keyword evidence="2 7" id="KW-1003">Cell membrane</keyword>
<dbReference type="Pfam" id="PF03631">
    <property type="entry name" value="Virul_fac_BrkB"/>
    <property type="match status" value="1"/>
</dbReference>
<feature type="transmembrane region" description="Helical" evidence="7">
    <location>
        <begin position="256"/>
        <end position="277"/>
    </location>
</feature>
<sequence length="482" mass="52590">MHAAALPFIMRPGPGALQIASTGVESPAMTEDTTDLRPEDGTQPAAEKKKLARIDTGNLSGMLRYLGARAAEKKLTQVASSLTFTTVLATVPMLAVVLSLFTAFPLFSEFRSALEAFLADGLMPPAVSENVMRYLNLFAAQASRLTAIGSLFLFVTSISLIMTIDQAFNNIWQVRQQRPLRQRMLVYWAILSLGPLLVGASLWATALLARESLGRIGDLPAIVSFALSFVPVVVAGLALAALFVSVPNRHVKWRDALVGGMFTSIVLEIMKAGFAYYLTRFPSYTVIYGAFATLPIFLMWIYLSWLAVLAGATITATLPSLRQRHWLSAARPGDGFLDAIAVLSLLWQAQQRQQPGRGLQSLADELQCDTNVLGGILDTLKRLGYVMDSPEKNDDRWFLSCDPAQIGVTPIIDTLLLDSRRARGMLPAVPLNELLAHELSPHGEPEYTLAEWFTGPATAGLLSQVDTYKADRPVRSRAIDAK</sequence>
<comment type="caution">
    <text evidence="9">The sequence shown here is derived from an EMBL/GenBank/DDBJ whole genome shotgun (WGS) entry which is preliminary data.</text>
</comment>